<dbReference type="Pfam" id="PF14331">
    <property type="entry name" value="IcmF-related_N"/>
    <property type="match status" value="1"/>
</dbReference>
<gene>
    <name evidence="3" type="ORF">ACFOJE_14615</name>
</gene>
<protein>
    <submittedName>
        <fullName evidence="3">Type VI secretion system protein</fullName>
    </submittedName>
</protein>
<comment type="caution">
    <text evidence="3">The sequence shown here is derived from an EMBL/GenBank/DDBJ whole genome shotgun (WGS) entry which is preliminary data.</text>
</comment>
<name>A0ABV7AX97_9GAMM</name>
<evidence type="ECO:0000259" key="2">
    <source>
        <dbReference type="Pfam" id="PF14331"/>
    </source>
</evidence>
<keyword evidence="1" id="KW-1133">Transmembrane helix</keyword>
<evidence type="ECO:0000313" key="3">
    <source>
        <dbReference type="EMBL" id="MFC2973435.1"/>
    </source>
</evidence>
<feature type="transmembrane region" description="Helical" evidence="1">
    <location>
        <begin position="6"/>
        <end position="27"/>
    </location>
</feature>
<dbReference type="RefSeq" id="WP_377815172.1">
    <property type="nucleotide sequence ID" value="NZ_JBHRSJ010000030.1"/>
</dbReference>
<feature type="transmembrane region" description="Helical" evidence="1">
    <location>
        <begin position="349"/>
        <end position="369"/>
    </location>
</feature>
<dbReference type="EMBL" id="JBHRSJ010000030">
    <property type="protein sequence ID" value="MFC2973435.1"/>
    <property type="molecule type" value="Genomic_DNA"/>
</dbReference>
<reference evidence="4" key="1">
    <citation type="journal article" date="2019" name="Int. J. Syst. Evol. Microbiol.">
        <title>The Global Catalogue of Microorganisms (GCM) 10K type strain sequencing project: providing services to taxonomists for standard genome sequencing and annotation.</title>
        <authorList>
            <consortium name="The Broad Institute Genomics Platform"/>
            <consortium name="The Broad Institute Genome Sequencing Center for Infectious Disease"/>
            <person name="Wu L."/>
            <person name="Ma J."/>
        </authorList>
    </citation>
    <scope>NUCLEOTIDE SEQUENCE [LARGE SCALE GENOMIC DNA]</scope>
    <source>
        <strain evidence="4">KCTC 62195</strain>
    </source>
</reference>
<proteinExistence type="predicted"/>
<evidence type="ECO:0000256" key="1">
    <source>
        <dbReference type="SAM" id="Phobius"/>
    </source>
</evidence>
<dbReference type="Proteomes" id="UP001595457">
    <property type="component" value="Unassembled WGS sequence"/>
</dbReference>
<dbReference type="InterPro" id="IPR025743">
    <property type="entry name" value="TssM1_N"/>
</dbReference>
<evidence type="ECO:0000313" key="4">
    <source>
        <dbReference type="Proteomes" id="UP001595457"/>
    </source>
</evidence>
<feature type="domain" description="Type VI secretion system component TssM1 N-terminal" evidence="2">
    <location>
        <begin position="116"/>
        <end position="352"/>
    </location>
</feature>
<organism evidence="3 4">
    <name type="scientific">Azotobacter bryophylli</name>
    <dbReference type="NCBI Taxonomy" id="1986537"/>
    <lineage>
        <taxon>Bacteria</taxon>
        <taxon>Pseudomonadati</taxon>
        <taxon>Pseudomonadota</taxon>
        <taxon>Gammaproteobacteria</taxon>
        <taxon>Pseudomonadales</taxon>
        <taxon>Pseudomonadaceae</taxon>
        <taxon>Azotobacter</taxon>
    </lineage>
</organism>
<dbReference type="PANTHER" id="PTHR36153:SF1">
    <property type="entry name" value="TYPE VI SECRETION SYSTEM COMPONENT TSSM1"/>
    <property type="match status" value="1"/>
</dbReference>
<keyword evidence="4" id="KW-1185">Reference proteome</keyword>
<keyword evidence="1" id="KW-0812">Transmembrane</keyword>
<accession>A0ABV7AX97</accession>
<dbReference type="InterPro" id="IPR053156">
    <property type="entry name" value="T6SS_TssM-like"/>
</dbReference>
<keyword evidence="1" id="KW-0472">Membrane</keyword>
<sequence length="1270" mass="141854">MTLPEIDAAIIVVVLLLLAAALFVFWLRGKVGSAVSGFYAAVRQMEQDRAVNDRYQTPWLLMLGDQDRCTQLCLDWRLKAAGKPAWFGSWWSDADGAMLAVPDTLCLQEEGRSSRSGAWWRLLGLLLRLRSSRPLDGVIWVVPAASLLDPEQAVAKGLVARRTFIELLQRLGLSLPVYVLVTGMEEVPGFHELTAALPEEARDRPLGWSSPFAPDAAWQSHWSDMALDRLSGVLSEAIVEVGALTGQIGEELYRLPQRFEDMRDGLHALIDPVFQGNSLGEAPRFRGLYFIGGQSAAGSETEWALSGLGVPPLRGVFSLQLWQRRILAEQGLAQAVPRILQLRQRWQKVVGCAALALGALWIGSMLWVWHGSSRDAEELASQIQETRNHYVALGDDARHRELARQNAQAFWGLLERAPRWHFASVAFPTSWLSPLDGCLQETLAGAARERLFQPLHDQMVADLEELSAIRNTARHSNLEGDAPEQWQNYVLARTLVERVVRIERQNRWFAELLGRPQAPLETLAALGKDSLGLQPGAGPMRHEVFYNQILRTAPSPAMQPLNLHGNRVVAEHFQGLMQLWLTQYFLADNFVRPAGYLKIHTQKLQAGYGNSLQELEEVDGLIDNLQDLIAMTNSAWGRGNGRDLVPGYEALLDSVRESTLLGPAVEQAINHEASRLQKSFRDQWIAQAGSSGNLLVLQSGGTLQLQDHVSGLDKSIENLLRHDFVAVALQQEDEAESRTQPLAIDARALDDALGYHASYKVYASQELSQIPPQYRAALLGAAARSVTQAMWSALESKADALSLGGEQAFDVPADKALQLQEAFADLNRSDLAQALLDNLNRRALGDVKRALAEIEALPMFHQAYDVGLWDGSKNLGVRMFRSQDLQDLKQGLAQQFAVMLDSTQASTRALEWLQMHRSQLSLADYEKVLRLTALGEEMLKHKAQNPASAPALFQQLVARDFVEMDSENCAGILQAAYLAPGSDDLSRRGQALWDNARQRCDFLQQQRAAEAWNSLADYFNQYLADRFPFAYNTRAADADPDRVRYMLRLIDQHMAQAEAGLQLAQPQDRQAAQDFLLRLKQAAGWLKPLLERDENGKEGVDVEVRWRTDRVDEQGADQVIAWVLQSGRREIAYPGDDQQRVHWTEGTPIKLVLRWAKNGSLRPVNDPQQPSLAVYDLEAGWEYTGPWALLRLMRTHVAVQRQPNIDYTDFPLTFQLPVYGSDNGDGRAMMFMRVALMTQGGKAPLSIQSLPVRAPRSPFGARSFPLQQYW</sequence>
<dbReference type="PANTHER" id="PTHR36153">
    <property type="entry name" value="INNER MEMBRANE PROTEIN-RELATED"/>
    <property type="match status" value="1"/>
</dbReference>